<evidence type="ECO:0000256" key="2">
    <source>
        <dbReference type="ARBA" id="ARBA00008914"/>
    </source>
</evidence>
<sequence length="323" mass="33130">MSAGHGGRRAKGGHEEEHENHERWAVSYGDMMTVLCALFIVLYSMSQVDQTKYEALAQSLAEGFNNKSASVLSGSDGVLDASVAGSPAPPAAAATPAAATPATVDPTAAPPADYAAAVSEVDRLRQVQAQIEAQLAAVGMGQQVRYLIDERGLVIGLVANDVFFDQGSAVLRPAAHTLLDAAAPVLLSIPDRISVEGHANVVPASGRYASNWELSADRATQVLRRLVESDGMPGVRISATGYGDTRPLDAGSSPEALATNRRVDLVVHSAQPDTVRGLIPAVVDGTAAPAPVAVAPAPVAVAPAAPTSHASTEAAASTDDEGH</sequence>
<evidence type="ECO:0000256" key="1">
    <source>
        <dbReference type="ARBA" id="ARBA00004162"/>
    </source>
</evidence>
<dbReference type="AlphaFoldDB" id="A0A512DE34"/>
<dbReference type="Pfam" id="PF00691">
    <property type="entry name" value="OmpA"/>
    <property type="match status" value="1"/>
</dbReference>
<dbReference type="Gene3D" id="3.30.1330.60">
    <property type="entry name" value="OmpA-like domain"/>
    <property type="match status" value="1"/>
</dbReference>
<evidence type="ECO:0000256" key="8">
    <source>
        <dbReference type="SAM" id="MobiDB-lite"/>
    </source>
</evidence>
<feature type="compositionally biased region" description="Low complexity" evidence="8">
    <location>
        <begin position="303"/>
        <end position="317"/>
    </location>
</feature>
<feature type="region of interest" description="Disordered" evidence="8">
    <location>
        <begin position="1"/>
        <end position="20"/>
    </location>
</feature>
<dbReference type="Proteomes" id="UP000321181">
    <property type="component" value="Unassembled WGS sequence"/>
</dbReference>
<keyword evidence="11" id="KW-1185">Reference proteome</keyword>
<evidence type="ECO:0000313" key="11">
    <source>
        <dbReference type="Proteomes" id="UP000321181"/>
    </source>
</evidence>
<dbReference type="InterPro" id="IPR025713">
    <property type="entry name" value="MotB-like_N_dom"/>
</dbReference>
<comment type="subcellular location">
    <subcellularLocation>
        <location evidence="1">Cell membrane</location>
        <topology evidence="1">Single-pass membrane protein</topology>
    </subcellularLocation>
</comment>
<name>A0A512DE34_9CELL</name>
<reference evidence="10 11" key="1">
    <citation type="submission" date="2019-07" db="EMBL/GenBank/DDBJ databases">
        <title>Whole genome shotgun sequence of Cellulomonas aerilata NBRC 106308.</title>
        <authorList>
            <person name="Hosoyama A."/>
            <person name="Uohara A."/>
            <person name="Ohji S."/>
            <person name="Ichikawa N."/>
        </authorList>
    </citation>
    <scope>NUCLEOTIDE SEQUENCE [LARGE SCALE GENOMIC DNA]</scope>
    <source>
        <strain evidence="10 11">NBRC 106308</strain>
    </source>
</reference>
<dbReference type="InterPro" id="IPR036737">
    <property type="entry name" value="OmpA-like_sf"/>
</dbReference>
<evidence type="ECO:0000256" key="5">
    <source>
        <dbReference type="ARBA" id="ARBA00022989"/>
    </source>
</evidence>
<evidence type="ECO:0000256" key="6">
    <source>
        <dbReference type="ARBA" id="ARBA00023136"/>
    </source>
</evidence>
<dbReference type="EMBL" id="BJYY01000014">
    <property type="protein sequence ID" value="GEO34490.1"/>
    <property type="molecule type" value="Genomic_DNA"/>
</dbReference>
<dbReference type="PANTHER" id="PTHR30329">
    <property type="entry name" value="STATOR ELEMENT OF FLAGELLAR MOTOR COMPLEX"/>
    <property type="match status" value="1"/>
</dbReference>
<dbReference type="InterPro" id="IPR006665">
    <property type="entry name" value="OmpA-like"/>
</dbReference>
<keyword evidence="5" id="KW-1133">Transmembrane helix</keyword>
<feature type="domain" description="OmpA-like" evidence="9">
    <location>
        <begin position="151"/>
        <end position="271"/>
    </location>
</feature>
<dbReference type="Pfam" id="PF13677">
    <property type="entry name" value="MotB_plug"/>
    <property type="match status" value="1"/>
</dbReference>
<evidence type="ECO:0000256" key="3">
    <source>
        <dbReference type="ARBA" id="ARBA00022475"/>
    </source>
</evidence>
<dbReference type="GO" id="GO:0005886">
    <property type="term" value="C:plasma membrane"/>
    <property type="evidence" value="ECO:0007669"/>
    <property type="project" value="UniProtKB-SubCell"/>
</dbReference>
<evidence type="ECO:0000256" key="4">
    <source>
        <dbReference type="ARBA" id="ARBA00022692"/>
    </source>
</evidence>
<keyword evidence="4" id="KW-0812">Transmembrane</keyword>
<accession>A0A512DE34</accession>
<protein>
    <submittedName>
        <fullName evidence="10">Chemotaxis protein MotB</fullName>
    </submittedName>
</protein>
<proteinExistence type="inferred from homology"/>
<feature type="region of interest" description="Disordered" evidence="8">
    <location>
        <begin position="85"/>
        <end position="105"/>
    </location>
</feature>
<dbReference type="PROSITE" id="PS51123">
    <property type="entry name" value="OMPA_2"/>
    <property type="match status" value="1"/>
</dbReference>
<keyword evidence="3" id="KW-1003">Cell membrane</keyword>
<comment type="similarity">
    <text evidence="2">Belongs to the MotB family.</text>
</comment>
<dbReference type="OrthoDB" id="9815217at2"/>
<dbReference type="RefSeq" id="WP_146904206.1">
    <property type="nucleotide sequence ID" value="NZ_BAAARM010000004.1"/>
</dbReference>
<evidence type="ECO:0000313" key="10">
    <source>
        <dbReference type="EMBL" id="GEO34490.1"/>
    </source>
</evidence>
<comment type="caution">
    <text evidence="10">The sequence shown here is derived from an EMBL/GenBank/DDBJ whole genome shotgun (WGS) entry which is preliminary data.</text>
</comment>
<dbReference type="CDD" id="cd07185">
    <property type="entry name" value="OmpA_C-like"/>
    <property type="match status" value="1"/>
</dbReference>
<feature type="region of interest" description="Disordered" evidence="8">
    <location>
        <begin position="303"/>
        <end position="323"/>
    </location>
</feature>
<keyword evidence="6 7" id="KW-0472">Membrane</keyword>
<dbReference type="InterPro" id="IPR050330">
    <property type="entry name" value="Bact_OuterMem_StrucFunc"/>
</dbReference>
<evidence type="ECO:0000256" key="7">
    <source>
        <dbReference type="PROSITE-ProRule" id="PRU00473"/>
    </source>
</evidence>
<feature type="compositionally biased region" description="Basic residues" evidence="8">
    <location>
        <begin position="1"/>
        <end position="11"/>
    </location>
</feature>
<gene>
    <name evidence="10" type="ORF">CAE01nite_22150</name>
</gene>
<organism evidence="10 11">
    <name type="scientific">Cellulomonas aerilata</name>
    <dbReference type="NCBI Taxonomy" id="515326"/>
    <lineage>
        <taxon>Bacteria</taxon>
        <taxon>Bacillati</taxon>
        <taxon>Actinomycetota</taxon>
        <taxon>Actinomycetes</taxon>
        <taxon>Micrococcales</taxon>
        <taxon>Cellulomonadaceae</taxon>
        <taxon>Cellulomonas</taxon>
    </lineage>
</organism>
<evidence type="ECO:0000259" key="9">
    <source>
        <dbReference type="PROSITE" id="PS51123"/>
    </source>
</evidence>
<dbReference type="SUPFAM" id="SSF103088">
    <property type="entry name" value="OmpA-like"/>
    <property type="match status" value="1"/>
</dbReference>
<dbReference type="PANTHER" id="PTHR30329:SF21">
    <property type="entry name" value="LIPOPROTEIN YIAD-RELATED"/>
    <property type="match status" value="1"/>
</dbReference>